<feature type="compositionally biased region" description="Polar residues" evidence="1">
    <location>
        <begin position="178"/>
        <end position="195"/>
    </location>
</feature>
<organism evidence="2 3">
    <name type="scientific">Ladona fulva</name>
    <name type="common">Scarce chaser dragonfly</name>
    <name type="synonym">Libellula fulva</name>
    <dbReference type="NCBI Taxonomy" id="123851"/>
    <lineage>
        <taxon>Eukaryota</taxon>
        <taxon>Metazoa</taxon>
        <taxon>Ecdysozoa</taxon>
        <taxon>Arthropoda</taxon>
        <taxon>Hexapoda</taxon>
        <taxon>Insecta</taxon>
        <taxon>Pterygota</taxon>
        <taxon>Palaeoptera</taxon>
        <taxon>Odonata</taxon>
        <taxon>Epiprocta</taxon>
        <taxon>Anisoptera</taxon>
        <taxon>Libelluloidea</taxon>
        <taxon>Libellulidae</taxon>
        <taxon>Ladona</taxon>
    </lineage>
</organism>
<dbReference type="AlphaFoldDB" id="A0A8K0P7W3"/>
<name>A0A8K0P7W3_LADFU</name>
<gene>
    <name evidence="2" type="ORF">J437_LFUL012843</name>
</gene>
<feature type="region of interest" description="Disordered" evidence="1">
    <location>
        <begin position="178"/>
        <end position="197"/>
    </location>
</feature>
<evidence type="ECO:0000256" key="1">
    <source>
        <dbReference type="SAM" id="MobiDB-lite"/>
    </source>
</evidence>
<evidence type="ECO:0000313" key="2">
    <source>
        <dbReference type="EMBL" id="KAG8236422.1"/>
    </source>
</evidence>
<dbReference type="OrthoDB" id="26681at2759"/>
<comment type="caution">
    <text evidence="2">The sequence shown here is derived from an EMBL/GenBank/DDBJ whole genome shotgun (WGS) entry which is preliminary data.</text>
</comment>
<accession>A0A8K0P7W3</accession>
<dbReference type="EMBL" id="KZ309023">
    <property type="protein sequence ID" value="KAG8236422.1"/>
    <property type="molecule type" value="Genomic_DNA"/>
</dbReference>
<dbReference type="Proteomes" id="UP000792457">
    <property type="component" value="Unassembled WGS sequence"/>
</dbReference>
<keyword evidence="3" id="KW-1185">Reference proteome</keyword>
<sequence>MIPAERIKDIWDNFIRAESGTAEKSVWLDVFLATVLSEKTEDSVINEIISFCLPGDVFTLIGCELFADVHQICSFAGDGEDLSSLQNYLLKGRGWRSLAVLDELGVKGLSCSEELSNLLISLYPVCFRCESSSSGKNPFVSSKCLKNPGINSSVKLHSKQKSWHAHCDGKQEIGEVVKQSTGESPIQTSPSKCSASSESELLEEELTISKSNTLKIRLDPMDFDYFTSIVRSEDESQLDKFNPDSKRFMRKLDCEKEKCPDDYINEKVRAVLESEVSVLEFCQLTMKLLCTLCDAEESKENSNAKIAVQVLEFVLENLCCLQYGSEMTISANLSADSVENLKVEMSWLLYSSLSKVFRYPETTCTIIEHKTFATILMLLEDSLKKLYCDGSMEQLGSEKSCHNANTQLKPDYVYSLLNCIFLFFNSLLGMHKPDDFYFSLFLEIFCIFEKCHNGSLIELVVTSLSRVCEPTENESQGRHLSSGFQVLDLVGSLISKVKEVRMEIALKDGSLSEITVTHSKRRHVRGRKSNLTHLNHHHKTDVFGVPGLAFNPEKEIPPCTVSVLFGKLVDLISSGNVNLNLKFHAVQVATKCGTCCCFPSFMLLDAVFSALLSDISESANKKTFQTSCFILLERTLYPQLWGCISHLTPVSVLENHSCCLSSTRRDYKSTEGNISRKSMRGGSVSPNSSSLGFISSYEAGHLSSSDVLSQWDKLSFYKELIDSKDFKLSHQTFSHLIRIFAVVTPKVLHELLSLVIFPAFVSAKKKYLCSGCEMAKFKIFSCLSIFSCYLGKSPEFVLEFFDFGTGLLHFLDLVFLQDFTQTCCYVLEEIILVIVNKLQEDMNLHCASVNSLKSVHSNLLLLTAIDNFSERMVVNLKRIFESSQCNAHLVDIMSHQSNEYLSMERYFNGVGSENADSSLEDSSLKYFSSKFLSKIGILDLNTFERVLKFSFMFWKACASLILKCKLYQEIFSLTIVCKKGFLLLQMLVLYVTSCSHITGK</sequence>
<protein>
    <submittedName>
        <fullName evidence="2">Uncharacterized protein</fullName>
    </submittedName>
</protein>
<reference evidence="2" key="1">
    <citation type="submission" date="2013-04" db="EMBL/GenBank/DDBJ databases">
        <authorList>
            <person name="Qu J."/>
            <person name="Murali S.C."/>
            <person name="Bandaranaike D."/>
            <person name="Bellair M."/>
            <person name="Blankenburg K."/>
            <person name="Chao H."/>
            <person name="Dinh H."/>
            <person name="Doddapaneni H."/>
            <person name="Downs B."/>
            <person name="Dugan-Rocha S."/>
            <person name="Elkadiri S."/>
            <person name="Gnanaolivu R.D."/>
            <person name="Hernandez B."/>
            <person name="Javaid M."/>
            <person name="Jayaseelan J.C."/>
            <person name="Lee S."/>
            <person name="Li M."/>
            <person name="Ming W."/>
            <person name="Munidasa M."/>
            <person name="Muniz J."/>
            <person name="Nguyen L."/>
            <person name="Ongeri F."/>
            <person name="Osuji N."/>
            <person name="Pu L.-L."/>
            <person name="Puazo M."/>
            <person name="Qu C."/>
            <person name="Quiroz J."/>
            <person name="Raj R."/>
            <person name="Weissenberger G."/>
            <person name="Xin Y."/>
            <person name="Zou X."/>
            <person name="Han Y."/>
            <person name="Richards S."/>
            <person name="Worley K."/>
            <person name="Muzny D."/>
            <person name="Gibbs R."/>
        </authorList>
    </citation>
    <scope>NUCLEOTIDE SEQUENCE</scope>
    <source>
        <strain evidence="2">Sampled in the wild</strain>
    </source>
</reference>
<reference evidence="2" key="2">
    <citation type="submission" date="2017-10" db="EMBL/GenBank/DDBJ databases">
        <title>Ladona fulva Genome sequencing and assembly.</title>
        <authorList>
            <person name="Murali S."/>
            <person name="Richards S."/>
            <person name="Bandaranaike D."/>
            <person name="Bellair M."/>
            <person name="Blankenburg K."/>
            <person name="Chao H."/>
            <person name="Dinh H."/>
            <person name="Doddapaneni H."/>
            <person name="Dugan-Rocha S."/>
            <person name="Elkadiri S."/>
            <person name="Gnanaolivu R."/>
            <person name="Hernandez B."/>
            <person name="Skinner E."/>
            <person name="Javaid M."/>
            <person name="Lee S."/>
            <person name="Li M."/>
            <person name="Ming W."/>
            <person name="Munidasa M."/>
            <person name="Muniz J."/>
            <person name="Nguyen L."/>
            <person name="Hughes D."/>
            <person name="Osuji N."/>
            <person name="Pu L.-L."/>
            <person name="Puazo M."/>
            <person name="Qu C."/>
            <person name="Quiroz J."/>
            <person name="Raj R."/>
            <person name="Weissenberger G."/>
            <person name="Xin Y."/>
            <person name="Zou X."/>
            <person name="Han Y."/>
            <person name="Worley K."/>
            <person name="Muzny D."/>
            <person name="Gibbs R."/>
        </authorList>
    </citation>
    <scope>NUCLEOTIDE SEQUENCE</scope>
    <source>
        <strain evidence="2">Sampled in the wild</strain>
    </source>
</reference>
<proteinExistence type="predicted"/>
<evidence type="ECO:0000313" key="3">
    <source>
        <dbReference type="Proteomes" id="UP000792457"/>
    </source>
</evidence>